<dbReference type="InterPro" id="IPR009057">
    <property type="entry name" value="Homeodomain-like_sf"/>
</dbReference>
<evidence type="ECO:0000256" key="3">
    <source>
        <dbReference type="ARBA" id="ARBA00023163"/>
    </source>
</evidence>
<accession>A0A841FB96</accession>
<evidence type="ECO:0000256" key="1">
    <source>
        <dbReference type="ARBA" id="ARBA00023015"/>
    </source>
</evidence>
<dbReference type="RefSeq" id="WP_184785461.1">
    <property type="nucleotide sequence ID" value="NZ_BONT01000039.1"/>
</dbReference>
<dbReference type="InterPro" id="IPR050109">
    <property type="entry name" value="HTH-type_TetR-like_transc_reg"/>
</dbReference>
<evidence type="ECO:0000313" key="6">
    <source>
        <dbReference type="EMBL" id="MBB6032575.1"/>
    </source>
</evidence>
<dbReference type="Pfam" id="PF00440">
    <property type="entry name" value="TetR_N"/>
    <property type="match status" value="1"/>
</dbReference>
<dbReference type="InterPro" id="IPR001647">
    <property type="entry name" value="HTH_TetR"/>
</dbReference>
<evidence type="ECO:0000259" key="5">
    <source>
        <dbReference type="PROSITE" id="PS50977"/>
    </source>
</evidence>
<name>A0A841FB96_9ACTN</name>
<dbReference type="PROSITE" id="PS50977">
    <property type="entry name" value="HTH_TETR_2"/>
    <property type="match status" value="1"/>
</dbReference>
<dbReference type="Gene3D" id="1.10.357.10">
    <property type="entry name" value="Tetracycline Repressor, domain 2"/>
    <property type="match status" value="1"/>
</dbReference>
<feature type="DNA-binding region" description="H-T-H motif" evidence="4">
    <location>
        <begin position="36"/>
        <end position="55"/>
    </location>
</feature>
<dbReference type="SUPFAM" id="SSF46689">
    <property type="entry name" value="Homeodomain-like"/>
    <property type="match status" value="1"/>
</dbReference>
<proteinExistence type="predicted"/>
<feature type="domain" description="HTH tetR-type" evidence="5">
    <location>
        <begin position="13"/>
        <end position="73"/>
    </location>
</feature>
<dbReference type="PRINTS" id="PR00455">
    <property type="entry name" value="HTHTETR"/>
</dbReference>
<evidence type="ECO:0000256" key="2">
    <source>
        <dbReference type="ARBA" id="ARBA00023125"/>
    </source>
</evidence>
<dbReference type="GO" id="GO:0000976">
    <property type="term" value="F:transcription cis-regulatory region binding"/>
    <property type="evidence" value="ECO:0007669"/>
    <property type="project" value="TreeGrafter"/>
</dbReference>
<dbReference type="Proteomes" id="UP000548476">
    <property type="component" value="Unassembled WGS sequence"/>
</dbReference>
<gene>
    <name evidence="6" type="ORF">HNR73_000417</name>
</gene>
<evidence type="ECO:0000256" key="4">
    <source>
        <dbReference type="PROSITE-ProRule" id="PRU00335"/>
    </source>
</evidence>
<keyword evidence="1" id="KW-0805">Transcription regulation</keyword>
<sequence>MTEELSLRERKKRETGRIIWTTALAMFRERGFDAVSVKEIADAVSVSKMTVFNYFPTKEDLVMHPMAEHIDEPMRVVRDRPSGVTPHAAFRAHFIAALRRFDAATGLNAKPLVRDIQQLVTKTPTLMMRMLAYNGLGERMLADQLVSEGATAATAEIMAGQIMATRNVLIHLNRGTLDGGRAPAEVLPEAIVNAERAFDLLENGLGDLFARP</sequence>
<organism evidence="6 7">
    <name type="scientific">Phytomonospora endophytica</name>
    <dbReference type="NCBI Taxonomy" id="714109"/>
    <lineage>
        <taxon>Bacteria</taxon>
        <taxon>Bacillati</taxon>
        <taxon>Actinomycetota</taxon>
        <taxon>Actinomycetes</taxon>
        <taxon>Micromonosporales</taxon>
        <taxon>Micromonosporaceae</taxon>
        <taxon>Phytomonospora</taxon>
    </lineage>
</organism>
<evidence type="ECO:0000313" key="7">
    <source>
        <dbReference type="Proteomes" id="UP000548476"/>
    </source>
</evidence>
<dbReference type="PANTHER" id="PTHR30055:SF234">
    <property type="entry name" value="HTH-TYPE TRANSCRIPTIONAL REGULATOR BETI"/>
    <property type="match status" value="1"/>
</dbReference>
<protein>
    <submittedName>
        <fullName evidence="6">AcrR family transcriptional regulator</fullName>
    </submittedName>
</protein>
<dbReference type="PANTHER" id="PTHR30055">
    <property type="entry name" value="HTH-TYPE TRANSCRIPTIONAL REGULATOR RUTR"/>
    <property type="match status" value="1"/>
</dbReference>
<dbReference type="EMBL" id="JACHGT010000001">
    <property type="protein sequence ID" value="MBB6032575.1"/>
    <property type="molecule type" value="Genomic_DNA"/>
</dbReference>
<dbReference type="AlphaFoldDB" id="A0A841FB96"/>
<keyword evidence="7" id="KW-1185">Reference proteome</keyword>
<comment type="caution">
    <text evidence="6">The sequence shown here is derived from an EMBL/GenBank/DDBJ whole genome shotgun (WGS) entry which is preliminary data.</text>
</comment>
<reference evidence="6 7" key="1">
    <citation type="submission" date="2020-08" db="EMBL/GenBank/DDBJ databases">
        <title>Genomic Encyclopedia of Type Strains, Phase IV (KMG-IV): sequencing the most valuable type-strain genomes for metagenomic binning, comparative biology and taxonomic classification.</title>
        <authorList>
            <person name="Goeker M."/>
        </authorList>
    </citation>
    <scope>NUCLEOTIDE SEQUENCE [LARGE SCALE GENOMIC DNA]</scope>
    <source>
        <strain evidence="6 7">YIM 65646</strain>
    </source>
</reference>
<keyword evidence="3" id="KW-0804">Transcription</keyword>
<keyword evidence="2 4" id="KW-0238">DNA-binding</keyword>
<dbReference type="GO" id="GO:0003700">
    <property type="term" value="F:DNA-binding transcription factor activity"/>
    <property type="evidence" value="ECO:0007669"/>
    <property type="project" value="TreeGrafter"/>
</dbReference>